<gene>
    <name evidence="1" type="ORF">C8D74_11436</name>
</gene>
<proteinExistence type="predicted"/>
<name>A0A4R8EQY5_9BACT</name>
<dbReference type="RefSeq" id="WP_158248397.1">
    <property type="nucleotide sequence ID" value="NZ_SODZ01000014.1"/>
</dbReference>
<organism evidence="1 2">
    <name type="scientific">Petrotoga sibirica</name>
    <dbReference type="NCBI Taxonomy" id="156202"/>
    <lineage>
        <taxon>Bacteria</taxon>
        <taxon>Thermotogati</taxon>
        <taxon>Thermotogota</taxon>
        <taxon>Thermotogae</taxon>
        <taxon>Petrotogales</taxon>
        <taxon>Petrotogaceae</taxon>
        <taxon>Petrotoga</taxon>
    </lineage>
</organism>
<accession>A0A4R8EQY5</accession>
<sequence>MKDTNRTGNIHKDETAEYHELNFPKIISVKPIDIPVINVSNQNTDFAGLCKKFHL</sequence>
<comment type="caution">
    <text evidence="1">The sequence shown here is derived from an EMBL/GenBank/DDBJ whole genome shotgun (WGS) entry which is preliminary data.</text>
</comment>
<evidence type="ECO:0000313" key="1">
    <source>
        <dbReference type="EMBL" id="TDX12131.1"/>
    </source>
</evidence>
<evidence type="ECO:0000313" key="2">
    <source>
        <dbReference type="Proteomes" id="UP000294817"/>
    </source>
</evidence>
<dbReference type="AlphaFoldDB" id="A0A4R8EQY5"/>
<dbReference type="Proteomes" id="UP000294817">
    <property type="component" value="Unassembled WGS sequence"/>
</dbReference>
<protein>
    <submittedName>
        <fullName evidence="1">Uncharacterized protein</fullName>
    </submittedName>
</protein>
<dbReference type="EMBL" id="SODZ01000014">
    <property type="protein sequence ID" value="TDX12131.1"/>
    <property type="molecule type" value="Genomic_DNA"/>
</dbReference>
<reference evidence="1 2" key="1">
    <citation type="submission" date="2019-03" db="EMBL/GenBank/DDBJ databases">
        <title>Genomic Encyclopedia of Type Strains, Phase IV (KMG-IV): sequencing the most valuable type-strain genomes for metagenomic binning, comparative biology and taxonomic classification.</title>
        <authorList>
            <person name="Goeker M."/>
        </authorList>
    </citation>
    <scope>NUCLEOTIDE SEQUENCE [LARGE SCALE GENOMIC DNA]</scope>
    <source>
        <strain evidence="1 2">DSM 13575</strain>
    </source>
</reference>
<keyword evidence="2" id="KW-1185">Reference proteome</keyword>